<accession>A0A7H8N3S9</accession>
<organism evidence="4 5">
    <name type="scientific">Streptomyces buecherae</name>
    <dbReference type="NCBI Taxonomy" id="2763006"/>
    <lineage>
        <taxon>Bacteria</taxon>
        <taxon>Bacillati</taxon>
        <taxon>Actinomycetota</taxon>
        <taxon>Actinomycetes</taxon>
        <taxon>Kitasatosporales</taxon>
        <taxon>Streptomycetaceae</taxon>
        <taxon>Streptomyces</taxon>
    </lineage>
</organism>
<dbReference type="Proteomes" id="UP000509303">
    <property type="component" value="Chromosome"/>
</dbReference>
<dbReference type="RefSeq" id="WP_176160834.1">
    <property type="nucleotide sequence ID" value="NZ_CP054929.1"/>
</dbReference>
<proteinExistence type="predicted"/>
<dbReference type="Pfam" id="PF00583">
    <property type="entry name" value="Acetyltransf_1"/>
    <property type="match status" value="1"/>
</dbReference>
<dbReference type="InterPro" id="IPR000182">
    <property type="entry name" value="GNAT_dom"/>
</dbReference>
<dbReference type="PANTHER" id="PTHR43877">
    <property type="entry name" value="AMINOALKYLPHOSPHONATE N-ACETYLTRANSFERASE-RELATED-RELATED"/>
    <property type="match status" value="1"/>
</dbReference>
<name>A0A7H8N3S9_9ACTN</name>
<evidence type="ECO:0000256" key="1">
    <source>
        <dbReference type="ARBA" id="ARBA00022679"/>
    </source>
</evidence>
<gene>
    <name evidence="4" type="ORF">HUT08_05570</name>
</gene>
<dbReference type="AlphaFoldDB" id="A0A7H8N3S9"/>
<dbReference type="InterPro" id="IPR016181">
    <property type="entry name" value="Acyl_CoA_acyltransferase"/>
</dbReference>
<keyword evidence="1 4" id="KW-0808">Transferase</keyword>
<dbReference type="SUPFAM" id="SSF55729">
    <property type="entry name" value="Acyl-CoA N-acyltransferases (Nat)"/>
    <property type="match status" value="1"/>
</dbReference>
<reference evidence="4 5" key="1">
    <citation type="submission" date="2020-06" db="EMBL/GenBank/DDBJ databases">
        <title>Genome mining for natural products.</title>
        <authorList>
            <person name="Zhang B."/>
            <person name="Shi J."/>
            <person name="Ge H."/>
        </authorList>
    </citation>
    <scope>NUCLEOTIDE SEQUENCE [LARGE SCALE GENOMIC DNA]</scope>
    <source>
        <strain evidence="4 5">NA00687</strain>
    </source>
</reference>
<evidence type="ECO:0000259" key="3">
    <source>
        <dbReference type="PROSITE" id="PS51186"/>
    </source>
</evidence>
<dbReference type="Gene3D" id="3.40.630.30">
    <property type="match status" value="1"/>
</dbReference>
<keyword evidence="2" id="KW-0012">Acyltransferase</keyword>
<evidence type="ECO:0000256" key="2">
    <source>
        <dbReference type="ARBA" id="ARBA00023315"/>
    </source>
</evidence>
<dbReference type="GO" id="GO:0016747">
    <property type="term" value="F:acyltransferase activity, transferring groups other than amino-acyl groups"/>
    <property type="evidence" value="ECO:0007669"/>
    <property type="project" value="InterPro"/>
</dbReference>
<dbReference type="CDD" id="cd04301">
    <property type="entry name" value="NAT_SF"/>
    <property type="match status" value="1"/>
</dbReference>
<feature type="domain" description="N-acetyltransferase" evidence="3">
    <location>
        <begin position="5"/>
        <end position="170"/>
    </location>
</feature>
<dbReference type="PROSITE" id="PS51186">
    <property type="entry name" value="GNAT"/>
    <property type="match status" value="1"/>
</dbReference>
<sequence>MTANFTVAPATPSDGDAIGQVHAASWRAAYADFFSPDFFAQALRRRRHRWQAVLTEQPRNTCLLATAHGRPLAFSYFGPSSPEPGTVEVLGFYGHPDGWGTGVARALMASTLTAIRERGARHVHLWTLRDTPRSRRFYAKHGFTESGVVRDFDYGDGNPLPQVEYALTVD</sequence>
<protein>
    <submittedName>
        <fullName evidence="4">GNAT family N-acetyltransferase</fullName>
    </submittedName>
</protein>
<keyword evidence="5" id="KW-1185">Reference proteome</keyword>
<dbReference type="EMBL" id="CP054929">
    <property type="protein sequence ID" value="QKW49102.1"/>
    <property type="molecule type" value="Genomic_DNA"/>
</dbReference>
<evidence type="ECO:0000313" key="4">
    <source>
        <dbReference type="EMBL" id="QKW49102.1"/>
    </source>
</evidence>
<dbReference type="InterPro" id="IPR050832">
    <property type="entry name" value="Bact_Acetyltransf"/>
</dbReference>
<evidence type="ECO:0000313" key="5">
    <source>
        <dbReference type="Proteomes" id="UP000509303"/>
    </source>
</evidence>